<organism evidence="1 2">
    <name type="scientific">Hygrophoropsis aurantiaca</name>
    <dbReference type="NCBI Taxonomy" id="72124"/>
    <lineage>
        <taxon>Eukaryota</taxon>
        <taxon>Fungi</taxon>
        <taxon>Dikarya</taxon>
        <taxon>Basidiomycota</taxon>
        <taxon>Agaricomycotina</taxon>
        <taxon>Agaricomycetes</taxon>
        <taxon>Agaricomycetidae</taxon>
        <taxon>Boletales</taxon>
        <taxon>Coniophorineae</taxon>
        <taxon>Hygrophoropsidaceae</taxon>
        <taxon>Hygrophoropsis</taxon>
    </lineage>
</organism>
<sequence length="543" mass="60942">MCINKTFCLSNPNEANHKIDALTVEYPSSDQDIPEGWSFYIHPEGGQYFLCERTRTFTEVDICDPEILQDIEDFADTLHESLRLFIAEKALSLNLDEVELVLEPTEDEFGTLCCYYFVNHRARCLFWLQDYDADVILIDCKGVTSLSHKRFAIEAQYWKHWDYFPNMCPLTQKIVDELRDMISYATCGHLSSKGFPAPLSVDELKDHILVIDTIKVDSTLRDRRHSACVIGETILGKSDDILTISQGRIMYTVYRHKFVNFHGQKGARLQASRSVHGWSYTKSKKMMVATALLFHAPSTHLRSLHKIFVDEIANATTWNAFTTKLNNELQDFNLLATVLLNANVGFLAIQSVDDGNGISLRQIASYLSLVASMTSIIAGLIFVRHNRTSGRDSAREAAKFLDSMHDKKHGLEALAILYSLPYALLMWGMLFFAVAFCIECFKPGDAFSQALVGLMVFTGCALIAWCSYVAADGRDFWTRQKDEPPLTTARELISPSPRSNSRLSLPPGDTDSAGIQIEVHTITDAGSHRNEGSNGHPVTQAVV</sequence>
<evidence type="ECO:0000313" key="2">
    <source>
        <dbReference type="Proteomes" id="UP000790377"/>
    </source>
</evidence>
<protein>
    <submittedName>
        <fullName evidence="1">Uncharacterized protein</fullName>
    </submittedName>
</protein>
<evidence type="ECO:0000313" key="1">
    <source>
        <dbReference type="EMBL" id="KAH7909165.1"/>
    </source>
</evidence>
<reference evidence="1" key="1">
    <citation type="journal article" date="2021" name="New Phytol.">
        <title>Evolutionary innovations through gain and loss of genes in the ectomycorrhizal Boletales.</title>
        <authorList>
            <person name="Wu G."/>
            <person name="Miyauchi S."/>
            <person name="Morin E."/>
            <person name="Kuo A."/>
            <person name="Drula E."/>
            <person name="Varga T."/>
            <person name="Kohler A."/>
            <person name="Feng B."/>
            <person name="Cao Y."/>
            <person name="Lipzen A."/>
            <person name="Daum C."/>
            <person name="Hundley H."/>
            <person name="Pangilinan J."/>
            <person name="Johnson J."/>
            <person name="Barry K."/>
            <person name="LaButti K."/>
            <person name="Ng V."/>
            <person name="Ahrendt S."/>
            <person name="Min B."/>
            <person name="Choi I.G."/>
            <person name="Park H."/>
            <person name="Plett J.M."/>
            <person name="Magnuson J."/>
            <person name="Spatafora J.W."/>
            <person name="Nagy L.G."/>
            <person name="Henrissat B."/>
            <person name="Grigoriev I.V."/>
            <person name="Yang Z.L."/>
            <person name="Xu J."/>
            <person name="Martin F.M."/>
        </authorList>
    </citation>
    <scope>NUCLEOTIDE SEQUENCE</scope>
    <source>
        <strain evidence="1">ATCC 28755</strain>
    </source>
</reference>
<proteinExistence type="predicted"/>
<gene>
    <name evidence="1" type="ORF">BJ138DRAFT_1200448</name>
</gene>
<dbReference type="Proteomes" id="UP000790377">
    <property type="component" value="Unassembled WGS sequence"/>
</dbReference>
<comment type="caution">
    <text evidence="1">The sequence shown here is derived from an EMBL/GenBank/DDBJ whole genome shotgun (WGS) entry which is preliminary data.</text>
</comment>
<keyword evidence="2" id="KW-1185">Reference proteome</keyword>
<dbReference type="EMBL" id="MU267775">
    <property type="protein sequence ID" value="KAH7909165.1"/>
    <property type="molecule type" value="Genomic_DNA"/>
</dbReference>
<name>A0ACB8A6Z4_9AGAM</name>
<accession>A0ACB8A6Z4</accession>